<accession>A0A6I8WB22</accession>
<evidence type="ECO:0000256" key="2">
    <source>
        <dbReference type="SAM" id="SignalP"/>
    </source>
</evidence>
<gene>
    <name evidence="4" type="primary">LOC117184837</name>
</gene>
<feature type="compositionally biased region" description="Basic and acidic residues" evidence="1">
    <location>
        <begin position="99"/>
        <end position="108"/>
    </location>
</feature>
<evidence type="ECO:0000313" key="4">
    <source>
        <dbReference type="RefSeq" id="XP_033239749.1"/>
    </source>
</evidence>
<dbReference type="InterPro" id="IPR054054">
    <property type="entry name" value="Ng_1-3-like"/>
</dbReference>
<name>A0A6I8WB22_DROPS</name>
<dbReference type="RefSeq" id="XP_033239749.1">
    <property type="nucleotide sequence ID" value="XM_033383858.1"/>
</dbReference>
<dbReference type="PROSITE" id="PS51257">
    <property type="entry name" value="PROKAR_LIPOPROTEIN"/>
    <property type="match status" value="1"/>
</dbReference>
<dbReference type="Pfam" id="PF21827">
    <property type="entry name" value="New_glue"/>
    <property type="match status" value="1"/>
</dbReference>
<protein>
    <submittedName>
        <fullName evidence="4">Protein new-glue 3-like</fullName>
    </submittedName>
</protein>
<keyword evidence="2" id="KW-0732">Signal</keyword>
<evidence type="ECO:0000256" key="1">
    <source>
        <dbReference type="SAM" id="MobiDB-lite"/>
    </source>
</evidence>
<feature type="compositionally biased region" description="Basic residues" evidence="1">
    <location>
        <begin position="74"/>
        <end position="98"/>
    </location>
</feature>
<sequence length="108" mass="11426">MKYHCVLLLLATIGCFLVSQTSAVTATATTTSATAVTTTTVASSDTTTTTAASSDTTTTTAATSDTTTEAGSSKPKKTKRHFKRKIKRGKKKIHRRRSPKEGSESNRG</sequence>
<reference evidence="4" key="1">
    <citation type="submission" date="2025-08" db="UniProtKB">
        <authorList>
            <consortium name="RefSeq"/>
        </authorList>
    </citation>
    <scope>IDENTIFICATION</scope>
    <source>
        <strain evidence="4">MV-25-SWS-2005</strain>
        <tissue evidence="4">Whole body</tissue>
    </source>
</reference>
<feature type="region of interest" description="Disordered" evidence="1">
    <location>
        <begin position="38"/>
        <end position="108"/>
    </location>
</feature>
<feature type="chain" id="PRO_5026317940" evidence="2">
    <location>
        <begin position="24"/>
        <end position="108"/>
    </location>
</feature>
<keyword evidence="3" id="KW-1185">Reference proteome</keyword>
<dbReference type="AlphaFoldDB" id="A0A6I8WB22"/>
<evidence type="ECO:0000313" key="3">
    <source>
        <dbReference type="Proteomes" id="UP000001819"/>
    </source>
</evidence>
<proteinExistence type="predicted"/>
<dbReference type="Proteomes" id="UP000001819">
    <property type="component" value="Chromosome X"/>
</dbReference>
<organism evidence="3 4">
    <name type="scientific">Drosophila pseudoobscura pseudoobscura</name>
    <name type="common">Fruit fly</name>
    <dbReference type="NCBI Taxonomy" id="46245"/>
    <lineage>
        <taxon>Eukaryota</taxon>
        <taxon>Metazoa</taxon>
        <taxon>Ecdysozoa</taxon>
        <taxon>Arthropoda</taxon>
        <taxon>Hexapoda</taxon>
        <taxon>Insecta</taxon>
        <taxon>Pterygota</taxon>
        <taxon>Neoptera</taxon>
        <taxon>Endopterygota</taxon>
        <taxon>Diptera</taxon>
        <taxon>Brachycera</taxon>
        <taxon>Muscomorpha</taxon>
        <taxon>Ephydroidea</taxon>
        <taxon>Drosophilidae</taxon>
        <taxon>Drosophila</taxon>
        <taxon>Sophophora</taxon>
    </lineage>
</organism>
<feature type="signal peptide" evidence="2">
    <location>
        <begin position="1"/>
        <end position="23"/>
    </location>
</feature>
<dbReference type="KEGG" id="dpo:117184837"/>
<feature type="compositionally biased region" description="Low complexity" evidence="1">
    <location>
        <begin position="38"/>
        <end position="68"/>
    </location>
</feature>
<dbReference type="InParanoid" id="A0A6I8WB22"/>